<dbReference type="InterPro" id="IPR058270">
    <property type="entry name" value="DUF7964"/>
</dbReference>
<evidence type="ECO:0000313" key="2">
    <source>
        <dbReference type="EMBL" id="MCL9816925.1"/>
    </source>
</evidence>
<dbReference type="Pfam" id="PF25912">
    <property type="entry name" value="DUF7964"/>
    <property type="match status" value="1"/>
</dbReference>
<evidence type="ECO:0000313" key="3">
    <source>
        <dbReference type="Proteomes" id="UP001203207"/>
    </source>
</evidence>
<proteinExistence type="predicted"/>
<keyword evidence="3" id="KW-1185">Reference proteome</keyword>
<accession>A0AAE3K8W2</accession>
<reference evidence="2" key="2">
    <citation type="submission" date="2022-02" db="EMBL/GenBank/DDBJ databases">
        <authorList>
            <person name="Elcheninov A.G."/>
            <person name="Sorokin D.Y."/>
            <person name="Kublanov I.V."/>
        </authorList>
    </citation>
    <scope>NUCLEOTIDE SEQUENCE</scope>
    <source>
        <strain evidence="2">AArc-St2</strain>
    </source>
</reference>
<dbReference type="EMBL" id="JAKRVX010000003">
    <property type="protein sequence ID" value="MCL9816925.1"/>
    <property type="molecule type" value="Genomic_DNA"/>
</dbReference>
<sequence>MSILSTLPNRALTERDVAELNRTDAFSLVIATAESGPTLGLIIATERWVKGLALTGDGWEVVKTVDTTDKQTRFDGLKRCEDAVVAAIKKM</sequence>
<dbReference type="AlphaFoldDB" id="A0AAE3K8W2"/>
<organism evidence="2 3">
    <name type="scientific">Natronocalculus amylovorans</name>
    <dbReference type="NCBI Taxonomy" id="2917812"/>
    <lineage>
        <taxon>Archaea</taxon>
        <taxon>Methanobacteriati</taxon>
        <taxon>Methanobacteriota</taxon>
        <taxon>Stenosarchaea group</taxon>
        <taxon>Halobacteria</taxon>
        <taxon>Halobacteriales</taxon>
        <taxon>Haloferacaceae</taxon>
        <taxon>Natronocalculus</taxon>
    </lineage>
</organism>
<comment type="caution">
    <text evidence="2">The sequence shown here is derived from an EMBL/GenBank/DDBJ whole genome shotgun (WGS) entry which is preliminary data.</text>
</comment>
<evidence type="ECO:0000259" key="1">
    <source>
        <dbReference type="Pfam" id="PF25912"/>
    </source>
</evidence>
<reference evidence="2" key="1">
    <citation type="journal article" date="2022" name="Syst. Appl. Microbiol.">
        <title>Natronocalculus amylovorans gen. nov., sp. nov., and Natranaeroarchaeum aerophilus sp. nov., dominant culturable amylolytic natronoarchaea from hypersaline soda lakes in southwestern Siberia.</title>
        <authorList>
            <person name="Sorokin D.Y."/>
            <person name="Elcheninov A.G."/>
            <person name="Khizhniak T.V."/>
            <person name="Koenen M."/>
            <person name="Bale N.J."/>
            <person name="Damste J.S.S."/>
            <person name="Kublanov I.V."/>
        </authorList>
    </citation>
    <scope>NUCLEOTIDE SEQUENCE</scope>
    <source>
        <strain evidence="2">AArc-St2</strain>
    </source>
</reference>
<gene>
    <name evidence="2" type="ORF">AArcSt2_08215</name>
</gene>
<protein>
    <recommendedName>
        <fullName evidence="1">DUF7964 domain-containing protein</fullName>
    </recommendedName>
</protein>
<name>A0AAE3K8W2_9EURY</name>
<feature type="domain" description="DUF7964" evidence="1">
    <location>
        <begin position="4"/>
        <end position="86"/>
    </location>
</feature>
<dbReference type="Proteomes" id="UP001203207">
    <property type="component" value="Unassembled WGS sequence"/>
</dbReference>
<dbReference type="RefSeq" id="WP_174653923.1">
    <property type="nucleotide sequence ID" value="NZ_JAKRVX010000003.1"/>
</dbReference>